<protein>
    <recommendedName>
        <fullName evidence="2">FHA domain-containing protein</fullName>
    </recommendedName>
</protein>
<dbReference type="RefSeq" id="WP_094335743.1">
    <property type="nucleotide sequence ID" value="NZ_NFIE01000016.1"/>
</dbReference>
<proteinExistence type="predicted"/>
<dbReference type="InterPro" id="IPR008984">
    <property type="entry name" value="SMAD_FHA_dom_sf"/>
</dbReference>
<gene>
    <name evidence="3" type="ORF">B5G02_07225</name>
</gene>
<dbReference type="PROSITE" id="PS50006">
    <property type="entry name" value="FHA_DOMAIN"/>
    <property type="match status" value="1"/>
</dbReference>
<evidence type="ECO:0000256" key="1">
    <source>
        <dbReference type="ARBA" id="ARBA00022553"/>
    </source>
</evidence>
<keyword evidence="1" id="KW-0597">Phosphoprotein</keyword>
<sequence>MMVLRQPELTPCGVLFDVFKRRGGISHKELAGLILSDRPLSDGRSASSRAADRTWLSHFIVHAPVGSLQPAYFRDWGLSAQRIMSRLRQYGPRSMTFEKIIDLVCGEGSDAMCAALAACYQNVTLYRNAVTRFSKGQGHTTGERAEALLVLFVAVGCSGQVQVAVDYACSYVEKNLGGRMGTPESAMVDDAVAGAGAAARDGEEPRPLGLVRVRDGYLSGNIHWIDPFGAGAVIGAMATGAGDIAEVDEDVSAEHARVGWDAERGGWTVCDLGSTNGTVLVSGADGERVQLEARQAVELYPGDEITLGASTTFVAME</sequence>
<dbReference type="CDD" id="cd00060">
    <property type="entry name" value="FHA"/>
    <property type="match status" value="1"/>
</dbReference>
<evidence type="ECO:0000313" key="4">
    <source>
        <dbReference type="Proteomes" id="UP000195781"/>
    </source>
</evidence>
<dbReference type="SUPFAM" id="SSF49879">
    <property type="entry name" value="SMAD/FHA domain"/>
    <property type="match status" value="1"/>
</dbReference>
<keyword evidence="4" id="KW-1185">Reference proteome</keyword>
<dbReference type="InterPro" id="IPR000253">
    <property type="entry name" value="FHA_dom"/>
</dbReference>
<dbReference type="Proteomes" id="UP000195781">
    <property type="component" value="Unassembled WGS sequence"/>
</dbReference>
<dbReference type="Pfam" id="PF00498">
    <property type="entry name" value="FHA"/>
    <property type="match status" value="1"/>
</dbReference>
<organism evidence="3 4">
    <name type="scientific">[Collinsella] massiliensis</name>
    <dbReference type="NCBI Taxonomy" id="1232426"/>
    <lineage>
        <taxon>Bacteria</taxon>
        <taxon>Bacillati</taxon>
        <taxon>Actinomycetota</taxon>
        <taxon>Coriobacteriia</taxon>
        <taxon>Coriobacteriales</taxon>
        <taxon>Coriobacteriaceae</taxon>
        <taxon>Enorma</taxon>
    </lineage>
</organism>
<evidence type="ECO:0000313" key="3">
    <source>
        <dbReference type="EMBL" id="OUN87532.1"/>
    </source>
</evidence>
<name>A0A1Y3XPV7_9ACTN</name>
<feature type="domain" description="FHA" evidence="2">
    <location>
        <begin position="232"/>
        <end position="280"/>
    </location>
</feature>
<comment type="caution">
    <text evidence="3">The sequence shown here is derived from an EMBL/GenBank/DDBJ whole genome shotgun (WGS) entry which is preliminary data.</text>
</comment>
<dbReference type="OrthoDB" id="3191267at2"/>
<dbReference type="AlphaFoldDB" id="A0A1Y3XPV7"/>
<dbReference type="Gene3D" id="2.60.200.20">
    <property type="match status" value="1"/>
</dbReference>
<reference evidence="4" key="1">
    <citation type="submission" date="2017-04" db="EMBL/GenBank/DDBJ databases">
        <title>Function of individual gut microbiota members based on whole genome sequencing of pure cultures obtained from chicken caecum.</title>
        <authorList>
            <person name="Medvecky M."/>
            <person name="Cejkova D."/>
            <person name="Polansky O."/>
            <person name="Karasova D."/>
            <person name="Kubasova T."/>
            <person name="Cizek A."/>
            <person name="Rychlik I."/>
        </authorList>
    </citation>
    <scope>NUCLEOTIDE SEQUENCE [LARGE SCALE GENOMIC DNA]</scope>
    <source>
        <strain evidence="4">An5</strain>
    </source>
</reference>
<dbReference type="EMBL" id="NFIE01000016">
    <property type="protein sequence ID" value="OUN87532.1"/>
    <property type="molecule type" value="Genomic_DNA"/>
</dbReference>
<accession>A0A1Y3XPV7</accession>
<evidence type="ECO:0000259" key="2">
    <source>
        <dbReference type="PROSITE" id="PS50006"/>
    </source>
</evidence>